<reference evidence="9 10" key="1">
    <citation type="submission" date="2022-01" db="EMBL/GenBank/DDBJ databases">
        <authorList>
            <person name="Xiong W."/>
            <person name="Schranz E."/>
        </authorList>
    </citation>
    <scope>NUCLEOTIDE SEQUENCE [LARGE SCALE GENOMIC DNA]</scope>
</reference>
<dbReference type="GO" id="GO:0016020">
    <property type="term" value="C:membrane"/>
    <property type="evidence" value="ECO:0007669"/>
    <property type="project" value="UniProtKB-SubCell"/>
</dbReference>
<keyword evidence="5" id="KW-0067">ATP-binding</keyword>
<keyword evidence="4" id="KW-0547">Nucleotide-binding</keyword>
<evidence type="ECO:0000256" key="5">
    <source>
        <dbReference type="ARBA" id="ARBA00022840"/>
    </source>
</evidence>
<dbReference type="EMBL" id="CAKMRJ010004445">
    <property type="protein sequence ID" value="CAH1438495.1"/>
    <property type="molecule type" value="Genomic_DNA"/>
</dbReference>
<dbReference type="GO" id="GO:0005524">
    <property type="term" value="F:ATP binding"/>
    <property type="evidence" value="ECO:0007669"/>
    <property type="project" value="UniProtKB-KW"/>
</dbReference>
<evidence type="ECO:0000256" key="1">
    <source>
        <dbReference type="ARBA" id="ARBA00004141"/>
    </source>
</evidence>
<dbReference type="InterPro" id="IPR017871">
    <property type="entry name" value="ABC_transporter-like_CS"/>
</dbReference>
<evidence type="ECO:0000256" key="7">
    <source>
        <dbReference type="ARBA" id="ARBA00023136"/>
    </source>
</evidence>
<keyword evidence="7" id="KW-0472">Membrane</keyword>
<proteinExistence type="predicted"/>
<keyword evidence="10" id="KW-1185">Reference proteome</keyword>
<sequence>MSARIGVEDIPETSGLAPASPTLGELLKYVNEVNGDETTGHRVLEMNQMSNEPQPLPFVLAFSNLTYSVKVPSKFGIPAVLGGRNRPAALPAMAAEPVGGEKLVSRSKILLNEISGQARDGEILAVLGASGSGKSTLIDALANRISKGSLKGNITLNGDQLESRLLKVISAYVMQDDLLFPMLTVEETLMYAAEFRLPRSLSKTKKKLRVQALIDQLGLRNAAKTIIGDEGHRGVSGGERRRVSIGADIIHDPILLFLDEPTSGLDSTSAYMVVKVLQRIAQTGSIVIMSVHQPSYRLLGLLDRLLFLSRGQTVYSGSPANLPFLLRRFWPSNSGERKSYGICPRFDQRSRRFSWRNKKPSRIQQILATPEAIPTHPNHRQRNSDTWLIAYRSDKCEYITRQISLRSHQRP</sequence>
<dbReference type="SMART" id="SM00382">
    <property type="entry name" value="AAA"/>
    <property type="match status" value="1"/>
</dbReference>
<accession>A0AAU9NLH7</accession>
<dbReference type="GO" id="GO:0016887">
    <property type="term" value="F:ATP hydrolysis activity"/>
    <property type="evidence" value="ECO:0007669"/>
    <property type="project" value="InterPro"/>
</dbReference>
<keyword evidence="3" id="KW-0812">Transmembrane</keyword>
<dbReference type="InterPro" id="IPR003439">
    <property type="entry name" value="ABC_transporter-like_ATP-bd"/>
</dbReference>
<evidence type="ECO:0000259" key="8">
    <source>
        <dbReference type="PROSITE" id="PS50893"/>
    </source>
</evidence>
<dbReference type="PROSITE" id="PS00211">
    <property type="entry name" value="ABC_TRANSPORTER_1"/>
    <property type="match status" value="1"/>
</dbReference>
<dbReference type="InterPro" id="IPR050352">
    <property type="entry name" value="ABCG_transporters"/>
</dbReference>
<dbReference type="FunFam" id="3.40.50.300:FF:000530">
    <property type="entry name" value="ABC transporter G family member 6"/>
    <property type="match status" value="1"/>
</dbReference>
<feature type="domain" description="ABC transporter" evidence="8">
    <location>
        <begin position="93"/>
        <end position="335"/>
    </location>
</feature>
<evidence type="ECO:0000313" key="10">
    <source>
        <dbReference type="Proteomes" id="UP001157418"/>
    </source>
</evidence>
<evidence type="ECO:0000256" key="6">
    <source>
        <dbReference type="ARBA" id="ARBA00022989"/>
    </source>
</evidence>
<organism evidence="9 10">
    <name type="scientific">Lactuca virosa</name>
    <dbReference type="NCBI Taxonomy" id="75947"/>
    <lineage>
        <taxon>Eukaryota</taxon>
        <taxon>Viridiplantae</taxon>
        <taxon>Streptophyta</taxon>
        <taxon>Embryophyta</taxon>
        <taxon>Tracheophyta</taxon>
        <taxon>Spermatophyta</taxon>
        <taxon>Magnoliopsida</taxon>
        <taxon>eudicotyledons</taxon>
        <taxon>Gunneridae</taxon>
        <taxon>Pentapetalae</taxon>
        <taxon>asterids</taxon>
        <taxon>campanulids</taxon>
        <taxon>Asterales</taxon>
        <taxon>Asteraceae</taxon>
        <taxon>Cichorioideae</taxon>
        <taxon>Cichorieae</taxon>
        <taxon>Lactucinae</taxon>
        <taxon>Lactuca</taxon>
    </lineage>
</organism>
<dbReference type="SUPFAM" id="SSF52540">
    <property type="entry name" value="P-loop containing nucleoside triphosphate hydrolases"/>
    <property type="match status" value="1"/>
</dbReference>
<evidence type="ECO:0000313" key="9">
    <source>
        <dbReference type="EMBL" id="CAH1438495.1"/>
    </source>
</evidence>
<name>A0AAU9NLH7_9ASTR</name>
<dbReference type="GO" id="GO:0042626">
    <property type="term" value="F:ATPase-coupled transmembrane transporter activity"/>
    <property type="evidence" value="ECO:0007669"/>
    <property type="project" value="TreeGrafter"/>
</dbReference>
<evidence type="ECO:0000256" key="3">
    <source>
        <dbReference type="ARBA" id="ARBA00022692"/>
    </source>
</evidence>
<dbReference type="PROSITE" id="PS50893">
    <property type="entry name" value="ABC_TRANSPORTER_2"/>
    <property type="match status" value="1"/>
</dbReference>
<dbReference type="InterPro" id="IPR003593">
    <property type="entry name" value="AAA+_ATPase"/>
</dbReference>
<dbReference type="Gene3D" id="3.40.50.300">
    <property type="entry name" value="P-loop containing nucleotide triphosphate hydrolases"/>
    <property type="match status" value="1"/>
</dbReference>
<comment type="subcellular location">
    <subcellularLocation>
        <location evidence="1">Membrane</location>
        <topology evidence="1">Multi-pass membrane protein</topology>
    </subcellularLocation>
</comment>
<protein>
    <recommendedName>
        <fullName evidence="8">ABC transporter domain-containing protein</fullName>
    </recommendedName>
</protein>
<dbReference type="InterPro" id="IPR027417">
    <property type="entry name" value="P-loop_NTPase"/>
</dbReference>
<comment type="caution">
    <text evidence="9">The sequence shown here is derived from an EMBL/GenBank/DDBJ whole genome shotgun (WGS) entry which is preliminary data.</text>
</comment>
<keyword evidence="2" id="KW-0813">Transport</keyword>
<keyword evidence="6" id="KW-1133">Transmembrane helix</keyword>
<dbReference type="AlphaFoldDB" id="A0AAU9NLH7"/>
<evidence type="ECO:0000256" key="2">
    <source>
        <dbReference type="ARBA" id="ARBA00022448"/>
    </source>
</evidence>
<dbReference type="Proteomes" id="UP001157418">
    <property type="component" value="Unassembled WGS sequence"/>
</dbReference>
<gene>
    <name evidence="9" type="ORF">LVIROSA_LOCUS24754</name>
</gene>
<dbReference type="PANTHER" id="PTHR48041">
    <property type="entry name" value="ABC TRANSPORTER G FAMILY MEMBER 28"/>
    <property type="match status" value="1"/>
</dbReference>
<dbReference type="Pfam" id="PF00005">
    <property type="entry name" value="ABC_tran"/>
    <property type="match status" value="1"/>
</dbReference>
<dbReference type="PANTHER" id="PTHR48041:SF21">
    <property type="entry name" value="PLEIOTROPIC DRUG RESISTANCE PROTEIN PDR_CDR"/>
    <property type="match status" value="1"/>
</dbReference>
<evidence type="ECO:0000256" key="4">
    <source>
        <dbReference type="ARBA" id="ARBA00022741"/>
    </source>
</evidence>